<dbReference type="Gene3D" id="3.20.20.70">
    <property type="entry name" value="Aldolase class I"/>
    <property type="match status" value="1"/>
</dbReference>
<dbReference type="InterPro" id="IPR002915">
    <property type="entry name" value="DeoC/FbaB/LacD_aldolase"/>
</dbReference>
<sequence>MMIMGYIGRKLRESRLLFPKSSRGLIVPIDHGLTMGPISGLQSVYAVESWINSNYVSAVLAHKGILEKLILRGMLRPSTGIILHMSGMPIISESPDTKILVASIEAALQLGVDAVSIQVNFTETNFEHNLSILGSVTDIAHEAGLPVLTMLYDKVVSESSEIKMERLHHLIRIVTELGSDAIKIGFPDSESAIAEIVDLHGSDIKIFFAGGEKTSDEILINNTKAAISSGACGLCVGRNIFQNLNPQSLLHHLYECINSESISLA</sequence>
<reference evidence="2 3" key="1">
    <citation type="submission" date="2017-03" db="EMBL/GenBank/DDBJ databases">
        <title>Genome comparison of Photorhabdus luminescens strain 0813-124 phase variants.</title>
        <authorList>
            <person name="Chien C.-C."/>
            <person name="Chen W.-J."/>
            <person name="Shih M.-C."/>
            <person name="Hsieh F.-C."/>
        </authorList>
    </citation>
    <scope>NUCLEOTIDE SEQUENCE [LARGE SCALE GENOMIC DNA]</scope>
    <source>
        <strain evidence="2 3">0813-124 phase II</strain>
    </source>
</reference>
<keyword evidence="3" id="KW-1185">Reference proteome</keyword>
<dbReference type="Pfam" id="PF01791">
    <property type="entry name" value="DeoC"/>
    <property type="match status" value="1"/>
</dbReference>
<protein>
    <recommendedName>
        <fullName evidence="4">Aldolase</fullName>
    </recommendedName>
</protein>
<dbReference type="PANTHER" id="PTHR47916">
    <property type="entry name" value="FRUCTOSE-BISPHOSPHATE ALDOLASE CLASS 1"/>
    <property type="match status" value="1"/>
</dbReference>
<name>A0ABX8LNT9_9GAMM</name>
<keyword evidence="1" id="KW-0704">Schiff base</keyword>
<proteinExistence type="predicted"/>
<dbReference type="PIRSF" id="PIRSF038992">
    <property type="entry name" value="Aldolase_Ia"/>
    <property type="match status" value="1"/>
</dbReference>
<dbReference type="SUPFAM" id="SSF51569">
    <property type="entry name" value="Aldolase"/>
    <property type="match status" value="1"/>
</dbReference>
<evidence type="ECO:0000313" key="2">
    <source>
        <dbReference type="EMBL" id="QXF32265.1"/>
    </source>
</evidence>
<evidence type="ECO:0000313" key="3">
    <source>
        <dbReference type="Proteomes" id="UP000693715"/>
    </source>
</evidence>
<evidence type="ECO:0008006" key="4">
    <source>
        <dbReference type="Google" id="ProtNLM"/>
    </source>
</evidence>
<dbReference type="PANTHER" id="PTHR47916:SF1">
    <property type="entry name" value="3-HYDROXY-5-PHOSPHONOOXYPENTANE-2,4-DIONE THIOLASE"/>
    <property type="match status" value="1"/>
</dbReference>
<dbReference type="SMART" id="SM01133">
    <property type="entry name" value="DeoC"/>
    <property type="match status" value="1"/>
</dbReference>
<dbReference type="Proteomes" id="UP000693715">
    <property type="component" value="Chromosome"/>
</dbReference>
<dbReference type="InterPro" id="IPR041720">
    <property type="entry name" value="FbaB-like"/>
</dbReference>
<organism evidence="2 3">
    <name type="scientific">Photorhabdus akhurstii</name>
    <dbReference type="NCBI Taxonomy" id="171438"/>
    <lineage>
        <taxon>Bacteria</taxon>
        <taxon>Pseudomonadati</taxon>
        <taxon>Pseudomonadota</taxon>
        <taxon>Gammaproteobacteria</taxon>
        <taxon>Enterobacterales</taxon>
        <taxon>Morganellaceae</taxon>
        <taxon>Photorhabdus</taxon>
    </lineage>
</organism>
<accession>A0ABX8LNT9</accession>
<dbReference type="EMBL" id="CP020335">
    <property type="protein sequence ID" value="QXF32265.1"/>
    <property type="molecule type" value="Genomic_DNA"/>
</dbReference>
<evidence type="ECO:0000256" key="1">
    <source>
        <dbReference type="ARBA" id="ARBA00023270"/>
    </source>
</evidence>
<gene>
    <name evidence="2" type="ORF">B0X70_03095</name>
</gene>
<dbReference type="InterPro" id="IPR050456">
    <property type="entry name" value="DeoC/FbaB_aldolase"/>
</dbReference>
<dbReference type="InterPro" id="IPR013785">
    <property type="entry name" value="Aldolase_TIM"/>
</dbReference>